<evidence type="ECO:0000313" key="2">
    <source>
        <dbReference type="EMBL" id="TKA61860.1"/>
    </source>
</evidence>
<feature type="compositionally biased region" description="Basic and acidic residues" evidence="1">
    <location>
        <begin position="457"/>
        <end position="471"/>
    </location>
</feature>
<evidence type="ECO:0000313" key="3">
    <source>
        <dbReference type="Proteomes" id="UP000309340"/>
    </source>
</evidence>
<dbReference type="EMBL" id="NAJQ01001157">
    <property type="protein sequence ID" value="TKA61860.1"/>
    <property type="molecule type" value="Genomic_DNA"/>
</dbReference>
<feature type="region of interest" description="Disordered" evidence="1">
    <location>
        <begin position="1"/>
        <end position="78"/>
    </location>
</feature>
<evidence type="ECO:0000256" key="1">
    <source>
        <dbReference type="SAM" id="MobiDB-lite"/>
    </source>
</evidence>
<gene>
    <name evidence="2" type="ORF">B0A55_12019</name>
</gene>
<dbReference type="AlphaFoldDB" id="A0A4U0WG63"/>
<feature type="compositionally biased region" description="Basic and acidic residues" evidence="1">
    <location>
        <begin position="435"/>
        <end position="448"/>
    </location>
</feature>
<organism evidence="2 3">
    <name type="scientific">Friedmanniomyces simplex</name>
    <dbReference type="NCBI Taxonomy" id="329884"/>
    <lineage>
        <taxon>Eukaryota</taxon>
        <taxon>Fungi</taxon>
        <taxon>Dikarya</taxon>
        <taxon>Ascomycota</taxon>
        <taxon>Pezizomycotina</taxon>
        <taxon>Dothideomycetes</taxon>
        <taxon>Dothideomycetidae</taxon>
        <taxon>Mycosphaerellales</taxon>
        <taxon>Teratosphaeriaceae</taxon>
        <taxon>Friedmanniomyces</taxon>
    </lineage>
</organism>
<feature type="region of interest" description="Disordered" evidence="1">
    <location>
        <begin position="433"/>
        <end position="471"/>
    </location>
</feature>
<keyword evidence="3" id="KW-1185">Reference proteome</keyword>
<dbReference type="Proteomes" id="UP000309340">
    <property type="component" value="Unassembled WGS sequence"/>
</dbReference>
<reference evidence="2 3" key="1">
    <citation type="submission" date="2017-03" db="EMBL/GenBank/DDBJ databases">
        <title>Genomes of endolithic fungi from Antarctica.</title>
        <authorList>
            <person name="Coleine C."/>
            <person name="Masonjones S."/>
            <person name="Stajich J.E."/>
        </authorList>
    </citation>
    <scope>NUCLEOTIDE SEQUENCE [LARGE SCALE GENOMIC DNA]</scope>
    <source>
        <strain evidence="2 3">CCFEE 5184</strain>
    </source>
</reference>
<dbReference type="OrthoDB" id="5429780at2759"/>
<sequence length="471" mass="53455">MAKRPRPTFNNRDPARADAQPTSTPPEAVRVSRRRLENMSSESSNASDPSSLDLSRLSLSPGSSAGTGIKEPDQAVEVPTELESRKTLLFFGLSSERAASIWQRWKTINEDNYRGDFGTFTRELLRSHVQSAGCDTGEPDTDWSPNLRQIGVDERLINVIARSGAWYDGIRLTKSAAEWVDLAIEWKWEWLLYINKASNKRAEGGIDMPPNVSPIQVRMLTIPQVDEEDVTKVKYDRKNDSVVDANGEPLDYIPLWRGTSRVRAEGMWALPMRRGNFDSKNQLCNPPTDFSAKRAVHYWTPDLEGTQMYASFAKKIAEPAGVCLVRIEVPLALLKKQSVMFLRSPDEQWKQVVWYSRRQEKMPKELQRTLTKKTLLIGDTATRIDRKYHQTANWSKGDEKCLLKLRSGSPVTQYVFGLRDDEDDDIDLEQNINKQPDRTSIRMVDKPNIKLPPMETEAQKKAAAEETAGKS</sequence>
<comment type="caution">
    <text evidence="2">The sequence shown here is derived from an EMBL/GenBank/DDBJ whole genome shotgun (WGS) entry which is preliminary data.</text>
</comment>
<name>A0A4U0WG63_9PEZI</name>
<proteinExistence type="predicted"/>
<protein>
    <submittedName>
        <fullName evidence="2">Uncharacterized protein</fullName>
    </submittedName>
</protein>
<accession>A0A4U0WG63</accession>
<dbReference type="STRING" id="329884.A0A4U0WG63"/>
<feature type="compositionally biased region" description="Low complexity" evidence="1">
    <location>
        <begin position="38"/>
        <end position="66"/>
    </location>
</feature>